<name>A0AAJ0UET6_HALSE</name>
<dbReference type="PANTHER" id="PTHR47811:SF1">
    <property type="entry name" value="TRNA PSEUDOURIDINE SYNTHASE D"/>
    <property type="match status" value="1"/>
</dbReference>
<dbReference type="Proteomes" id="UP001296967">
    <property type="component" value="Unassembled WGS sequence"/>
</dbReference>
<dbReference type="InterPro" id="IPR001656">
    <property type="entry name" value="PsdUridine_synth_TruD"/>
</dbReference>
<feature type="active site" description="Nucleophile" evidence="4">
    <location>
        <position position="102"/>
    </location>
</feature>
<dbReference type="EC" id="5.4.99.27" evidence="4"/>
<proteinExistence type="inferred from homology"/>
<comment type="function">
    <text evidence="4">Responsible for synthesis of pseudouridine from uracil-13 in transfer RNAs.</text>
</comment>
<gene>
    <name evidence="4" type="primary">truD</name>
    <name evidence="7" type="ORF">CCR82_03380</name>
</gene>
<accession>A0AAJ0UET6</accession>
<evidence type="ECO:0000313" key="7">
    <source>
        <dbReference type="EMBL" id="MBK5929600.1"/>
    </source>
</evidence>
<feature type="compositionally biased region" description="Polar residues" evidence="5">
    <location>
        <begin position="1"/>
        <end position="14"/>
    </location>
</feature>
<dbReference type="SUPFAM" id="SSF55120">
    <property type="entry name" value="Pseudouridine synthase"/>
    <property type="match status" value="1"/>
</dbReference>
<evidence type="ECO:0000259" key="6">
    <source>
        <dbReference type="PROSITE" id="PS50984"/>
    </source>
</evidence>
<evidence type="ECO:0000256" key="2">
    <source>
        <dbReference type="ARBA" id="ARBA00022694"/>
    </source>
</evidence>
<dbReference type="PROSITE" id="PS01268">
    <property type="entry name" value="UPF0024"/>
    <property type="match status" value="1"/>
</dbReference>
<feature type="domain" description="TRUD" evidence="6">
    <location>
        <begin position="178"/>
        <end position="325"/>
    </location>
</feature>
<dbReference type="InterPro" id="IPR020119">
    <property type="entry name" value="PsdUridine_synth_TruD_CS"/>
</dbReference>
<comment type="catalytic activity">
    <reaction evidence="4">
        <text>uridine(13) in tRNA = pseudouridine(13) in tRNA</text>
        <dbReference type="Rhea" id="RHEA:42540"/>
        <dbReference type="Rhea" id="RHEA-COMP:10105"/>
        <dbReference type="Rhea" id="RHEA-COMP:10106"/>
        <dbReference type="ChEBI" id="CHEBI:65314"/>
        <dbReference type="ChEBI" id="CHEBI:65315"/>
        <dbReference type="EC" id="5.4.99.27"/>
    </reaction>
</comment>
<dbReference type="PROSITE" id="PS50984">
    <property type="entry name" value="TRUD"/>
    <property type="match status" value="1"/>
</dbReference>
<evidence type="ECO:0000256" key="1">
    <source>
        <dbReference type="ARBA" id="ARBA00007953"/>
    </source>
</evidence>
<dbReference type="Pfam" id="PF01142">
    <property type="entry name" value="TruD"/>
    <property type="match status" value="2"/>
</dbReference>
<reference evidence="7" key="2">
    <citation type="journal article" date="2020" name="Microorganisms">
        <title>Osmotic Adaptation and Compatible Solute Biosynthesis of Phototrophic Bacteria as Revealed from Genome Analyses.</title>
        <authorList>
            <person name="Imhoff J.F."/>
            <person name="Rahn T."/>
            <person name="Kunzel S."/>
            <person name="Keller A."/>
            <person name="Neulinger S.C."/>
        </authorList>
    </citation>
    <scope>NUCLEOTIDE SEQUENCE</scope>
    <source>
        <strain evidence="7">DSM 4395</strain>
    </source>
</reference>
<dbReference type="NCBIfam" id="NF002153">
    <property type="entry name" value="PRK00984.1-2"/>
    <property type="match status" value="1"/>
</dbReference>
<comment type="caution">
    <text evidence="7">The sequence shown here is derived from an EMBL/GenBank/DDBJ whole genome shotgun (WGS) entry which is preliminary data.</text>
</comment>
<dbReference type="EMBL" id="NHSF01000019">
    <property type="protein sequence ID" value="MBK5929600.1"/>
    <property type="molecule type" value="Genomic_DNA"/>
</dbReference>
<dbReference type="CDD" id="cd01291">
    <property type="entry name" value="PseudoU_synth"/>
    <property type="match status" value="1"/>
</dbReference>
<protein>
    <recommendedName>
        <fullName evidence="4">tRNA pseudouridine synthase D</fullName>
        <ecNumber evidence="4">5.4.99.27</ecNumber>
    </recommendedName>
    <alternativeName>
        <fullName evidence="4">tRNA pseudouridine(13) synthase</fullName>
    </alternativeName>
    <alternativeName>
        <fullName evidence="4">tRNA pseudouridylate synthase D</fullName>
    </alternativeName>
    <alternativeName>
        <fullName evidence="4">tRNA-uridine isomerase D</fullName>
    </alternativeName>
</protein>
<feature type="region of interest" description="Disordered" evidence="5">
    <location>
        <begin position="1"/>
        <end position="20"/>
    </location>
</feature>
<dbReference type="InterPro" id="IPR020103">
    <property type="entry name" value="PsdUridine_synth_cat_dom_sf"/>
</dbReference>
<keyword evidence="2 4" id="KW-0819">tRNA processing</keyword>
<dbReference type="AlphaFoldDB" id="A0AAJ0UET6"/>
<dbReference type="RefSeq" id="WP_201243953.1">
    <property type="nucleotide sequence ID" value="NZ_NHSF01000019.1"/>
</dbReference>
<dbReference type="HAMAP" id="MF_01082">
    <property type="entry name" value="TruD"/>
    <property type="match status" value="1"/>
</dbReference>
<sequence length="368" mass="40506">MSTSATPSGDATQEPSDHATQHWRSFDQLPYAFGGPLLGARLRECPEDFIVDEILAFGPDGDGEHALLRIRKTSANTDWVARRLASLAGVSVKAVGYAGLKDRHAVTTQWFSVHLGQLPEPRWRLLAEEGIEVLEQHRHRRKLKRGSLAGNQFQIRLREVAGDLDAVAARIALLAARGVPNYFGPQRFGRGEGNLFRAQALFAGTAPRASRHQQGLWLSAARSQLFNEVLAQRVERADWAMARVGDRLQLRGSHSHFLVQDIDERILERLHLGDVIPTGPLFGAGEPLTEGAVRALEAAVGADYPDWIAGLTAAGLKQERRALRLDIEHLEFECASPTEASLVFTLPAGSYATSVLRELTTWTEPMAH</sequence>
<dbReference type="GO" id="GO:0031119">
    <property type="term" value="P:tRNA pseudouridine synthesis"/>
    <property type="evidence" value="ECO:0007669"/>
    <property type="project" value="UniProtKB-UniRule"/>
</dbReference>
<dbReference type="Gene3D" id="3.30.2350.20">
    <property type="entry name" value="TruD, catalytic domain"/>
    <property type="match status" value="1"/>
</dbReference>
<evidence type="ECO:0000256" key="4">
    <source>
        <dbReference type="HAMAP-Rule" id="MF_01082"/>
    </source>
</evidence>
<organism evidence="7 8">
    <name type="scientific">Halochromatium salexigens</name>
    <name type="common">Chromatium salexigens</name>
    <dbReference type="NCBI Taxonomy" id="49447"/>
    <lineage>
        <taxon>Bacteria</taxon>
        <taxon>Pseudomonadati</taxon>
        <taxon>Pseudomonadota</taxon>
        <taxon>Gammaproteobacteria</taxon>
        <taxon>Chromatiales</taxon>
        <taxon>Chromatiaceae</taxon>
        <taxon>Halochromatium</taxon>
    </lineage>
</organism>
<dbReference type="Gene3D" id="3.30.2340.10">
    <property type="entry name" value="TruD, insertion domain"/>
    <property type="match status" value="1"/>
</dbReference>
<reference evidence="7" key="1">
    <citation type="submission" date="2017-05" db="EMBL/GenBank/DDBJ databases">
        <authorList>
            <person name="Imhoff J.F."/>
            <person name="Rahn T."/>
            <person name="Kuenzel S."/>
            <person name="Neulinger S.C."/>
        </authorList>
    </citation>
    <scope>NUCLEOTIDE SEQUENCE</scope>
    <source>
        <strain evidence="7">DSM 4395</strain>
    </source>
</reference>
<dbReference type="InterPro" id="IPR043165">
    <property type="entry name" value="TruD_insert_sf"/>
</dbReference>
<dbReference type="InterPro" id="IPR042214">
    <property type="entry name" value="TruD_catalytic"/>
</dbReference>
<dbReference type="InterPro" id="IPR050170">
    <property type="entry name" value="TruD_pseudoU_synthase"/>
</dbReference>
<evidence type="ECO:0000256" key="3">
    <source>
        <dbReference type="ARBA" id="ARBA00023235"/>
    </source>
</evidence>
<keyword evidence="3 4" id="KW-0413">Isomerase</keyword>
<comment type="similarity">
    <text evidence="1 4">Belongs to the pseudouridine synthase TruD family.</text>
</comment>
<dbReference type="GO" id="GO:0003723">
    <property type="term" value="F:RNA binding"/>
    <property type="evidence" value="ECO:0007669"/>
    <property type="project" value="InterPro"/>
</dbReference>
<dbReference type="GO" id="GO:0005829">
    <property type="term" value="C:cytosol"/>
    <property type="evidence" value="ECO:0007669"/>
    <property type="project" value="TreeGrafter"/>
</dbReference>
<keyword evidence="8" id="KW-1185">Reference proteome</keyword>
<dbReference type="PANTHER" id="PTHR47811">
    <property type="entry name" value="TRNA PSEUDOURIDINE SYNTHASE D"/>
    <property type="match status" value="1"/>
</dbReference>
<dbReference type="GO" id="GO:0160150">
    <property type="term" value="F:tRNA pseudouridine(13) synthase activity"/>
    <property type="evidence" value="ECO:0007669"/>
    <property type="project" value="UniProtKB-EC"/>
</dbReference>
<dbReference type="InterPro" id="IPR011760">
    <property type="entry name" value="PsdUridine_synth_TruD_insert"/>
</dbReference>
<evidence type="ECO:0000313" key="8">
    <source>
        <dbReference type="Proteomes" id="UP001296967"/>
    </source>
</evidence>
<evidence type="ECO:0000256" key="5">
    <source>
        <dbReference type="SAM" id="MobiDB-lite"/>
    </source>
</evidence>